<dbReference type="PANTHER" id="PTHR44688">
    <property type="entry name" value="DNA-BINDING TRANSCRIPTIONAL ACTIVATOR DEVR_DOSR"/>
    <property type="match status" value="1"/>
</dbReference>
<dbReference type="Pfam" id="PF00196">
    <property type="entry name" value="GerE"/>
    <property type="match status" value="1"/>
</dbReference>
<dbReference type="EMBL" id="VDMN01000011">
    <property type="protein sequence ID" value="TNM59845.1"/>
    <property type="molecule type" value="Genomic_DNA"/>
</dbReference>
<keyword evidence="1" id="KW-0805">Transcription regulation</keyword>
<evidence type="ECO:0000256" key="1">
    <source>
        <dbReference type="ARBA" id="ARBA00023015"/>
    </source>
</evidence>
<dbReference type="SUPFAM" id="SSF46894">
    <property type="entry name" value="C-terminal effector domain of the bipartite response regulators"/>
    <property type="match status" value="1"/>
</dbReference>
<accession>A0A5C4X8P2</accession>
<organism evidence="5 6">
    <name type="scientific">Aliirhizobium smilacinae</name>
    <dbReference type="NCBI Taxonomy" id="1395944"/>
    <lineage>
        <taxon>Bacteria</taxon>
        <taxon>Pseudomonadati</taxon>
        <taxon>Pseudomonadota</taxon>
        <taxon>Alphaproteobacteria</taxon>
        <taxon>Hyphomicrobiales</taxon>
        <taxon>Rhizobiaceae</taxon>
        <taxon>Aliirhizobium</taxon>
    </lineage>
</organism>
<dbReference type="GO" id="GO:0003677">
    <property type="term" value="F:DNA binding"/>
    <property type="evidence" value="ECO:0007669"/>
    <property type="project" value="UniProtKB-KW"/>
</dbReference>
<sequence>MKNQDIYEFMERCDNQKSVDNLFSDFGTVIAKRGFHSYIYTGLPAVGDDVKHYVVKNAWPPGWTEQFEGLNYFADDPVSRWSLSQSKPFTWKTARQETKATTRTKEIQQEADRYRLCDGIVFPMFDPNSWQSVISLATDDKDGLAKENIGDLYLLSSYCAMTANNLLRRAEQAEHRLTAREKEILQWVSRGKTDSEIAIILRMSAGSVTQRLIRIRQILDVTNRPQTVSQAIRLGLINAD</sequence>
<dbReference type="GO" id="GO:0006355">
    <property type="term" value="P:regulation of DNA-templated transcription"/>
    <property type="evidence" value="ECO:0007669"/>
    <property type="project" value="InterPro"/>
</dbReference>
<dbReference type="RefSeq" id="WP_139679371.1">
    <property type="nucleotide sequence ID" value="NZ_VDMN01000011.1"/>
</dbReference>
<evidence type="ECO:0000259" key="4">
    <source>
        <dbReference type="PROSITE" id="PS50043"/>
    </source>
</evidence>
<dbReference type="CDD" id="cd06170">
    <property type="entry name" value="LuxR_C_like"/>
    <property type="match status" value="1"/>
</dbReference>
<protein>
    <submittedName>
        <fullName evidence="5">LuxR family transcriptional regulator</fullName>
    </submittedName>
</protein>
<dbReference type="Proteomes" id="UP000311605">
    <property type="component" value="Unassembled WGS sequence"/>
</dbReference>
<dbReference type="InterPro" id="IPR016032">
    <property type="entry name" value="Sig_transdc_resp-reg_C-effctor"/>
</dbReference>
<evidence type="ECO:0000313" key="6">
    <source>
        <dbReference type="Proteomes" id="UP000311605"/>
    </source>
</evidence>
<reference evidence="5 6" key="1">
    <citation type="submission" date="2019-06" db="EMBL/GenBank/DDBJ databases">
        <title>The draft genome of Rhizobium smilacinae PTYR-5.</title>
        <authorList>
            <person name="Liu L."/>
            <person name="Li L."/>
            <person name="Zhang X."/>
        </authorList>
    </citation>
    <scope>NUCLEOTIDE SEQUENCE [LARGE SCALE GENOMIC DNA]</scope>
    <source>
        <strain evidence="5 6">PTYR-5</strain>
    </source>
</reference>
<dbReference type="Gene3D" id="3.30.450.80">
    <property type="entry name" value="Transcription factor LuxR-like, autoinducer-binding domain"/>
    <property type="match status" value="1"/>
</dbReference>
<dbReference type="InterPro" id="IPR005143">
    <property type="entry name" value="TF_LuxR_autoind-bd_dom"/>
</dbReference>
<dbReference type="Gene3D" id="1.10.10.10">
    <property type="entry name" value="Winged helix-like DNA-binding domain superfamily/Winged helix DNA-binding domain"/>
    <property type="match status" value="1"/>
</dbReference>
<dbReference type="InterPro" id="IPR000792">
    <property type="entry name" value="Tscrpt_reg_LuxR_C"/>
</dbReference>
<name>A0A5C4X8P2_9HYPH</name>
<keyword evidence="3" id="KW-0804">Transcription</keyword>
<evidence type="ECO:0000256" key="2">
    <source>
        <dbReference type="ARBA" id="ARBA00023125"/>
    </source>
</evidence>
<dbReference type="SMART" id="SM00421">
    <property type="entry name" value="HTH_LUXR"/>
    <property type="match status" value="1"/>
</dbReference>
<gene>
    <name evidence="5" type="ORF">FHP24_27100</name>
</gene>
<dbReference type="PANTHER" id="PTHR44688:SF16">
    <property type="entry name" value="DNA-BINDING TRANSCRIPTIONAL ACTIVATOR DEVR_DOSR"/>
    <property type="match status" value="1"/>
</dbReference>
<dbReference type="Pfam" id="PF03472">
    <property type="entry name" value="Autoind_bind"/>
    <property type="match status" value="1"/>
</dbReference>
<dbReference type="OrthoDB" id="3170288at2"/>
<dbReference type="InterPro" id="IPR036693">
    <property type="entry name" value="TF_LuxR_autoind-bd_dom_sf"/>
</dbReference>
<comment type="caution">
    <text evidence="5">The sequence shown here is derived from an EMBL/GenBank/DDBJ whole genome shotgun (WGS) entry which is preliminary data.</text>
</comment>
<keyword evidence="2" id="KW-0238">DNA-binding</keyword>
<dbReference type="SUPFAM" id="SSF75516">
    <property type="entry name" value="Pheromone-binding domain of LuxR-like quorum-sensing transcription factors"/>
    <property type="match status" value="1"/>
</dbReference>
<feature type="domain" description="HTH luxR-type" evidence="4">
    <location>
        <begin position="170"/>
        <end position="235"/>
    </location>
</feature>
<proteinExistence type="predicted"/>
<evidence type="ECO:0000256" key="3">
    <source>
        <dbReference type="ARBA" id="ARBA00023163"/>
    </source>
</evidence>
<dbReference type="PRINTS" id="PR00038">
    <property type="entry name" value="HTHLUXR"/>
</dbReference>
<evidence type="ECO:0000313" key="5">
    <source>
        <dbReference type="EMBL" id="TNM59845.1"/>
    </source>
</evidence>
<dbReference type="PROSITE" id="PS50043">
    <property type="entry name" value="HTH_LUXR_2"/>
    <property type="match status" value="1"/>
</dbReference>
<dbReference type="AlphaFoldDB" id="A0A5C4X8P2"/>
<keyword evidence="6" id="KW-1185">Reference proteome</keyword>
<dbReference type="InterPro" id="IPR036388">
    <property type="entry name" value="WH-like_DNA-bd_sf"/>
</dbReference>